<dbReference type="Proteomes" id="UP000192656">
    <property type="component" value="Unassembled WGS sequence"/>
</dbReference>
<dbReference type="SUPFAM" id="SSF52402">
    <property type="entry name" value="Adenine nucleotide alpha hydrolases-like"/>
    <property type="match status" value="1"/>
</dbReference>
<evidence type="ECO:0000313" key="3">
    <source>
        <dbReference type="Proteomes" id="UP000192656"/>
    </source>
</evidence>
<dbReference type="RefSeq" id="WP_084413085.1">
    <property type="nucleotide sequence ID" value="NZ_FWXR01000039.1"/>
</dbReference>
<evidence type="ECO:0000259" key="1">
    <source>
        <dbReference type="Pfam" id="PF00582"/>
    </source>
</evidence>
<sequence length="163" mass="17275">MVSKRLGQSAGGKRKFLAVIDETPECVRAATYAAWRAKTSGGAAVLLYIIQPGDFQHWLGVEKIMRAEASEEADTRLARVAESLREEVGIEPETVVREGDIVEEINAVIEADREIAILVLAAGDGKEGPGPLVSAAAGKGATFPIPVTIVPHALSDDEIQSLS</sequence>
<dbReference type="CDD" id="cd00293">
    <property type="entry name" value="USP-like"/>
    <property type="match status" value="1"/>
</dbReference>
<organism evidence="2 3">
    <name type="scientific">Fulvimarina manganoxydans</name>
    <dbReference type="NCBI Taxonomy" id="937218"/>
    <lineage>
        <taxon>Bacteria</taxon>
        <taxon>Pseudomonadati</taxon>
        <taxon>Pseudomonadota</taxon>
        <taxon>Alphaproteobacteria</taxon>
        <taxon>Hyphomicrobiales</taxon>
        <taxon>Aurantimonadaceae</taxon>
        <taxon>Fulvimarina</taxon>
    </lineage>
</organism>
<keyword evidence="3" id="KW-1185">Reference proteome</keyword>
<dbReference type="InterPro" id="IPR006016">
    <property type="entry name" value="UspA"/>
</dbReference>
<name>A0A1W2EW25_9HYPH</name>
<reference evidence="2 3" key="1">
    <citation type="submission" date="2017-04" db="EMBL/GenBank/DDBJ databases">
        <authorList>
            <person name="Afonso C.L."/>
            <person name="Miller P.J."/>
            <person name="Scott M.A."/>
            <person name="Spackman E."/>
            <person name="Goraichik I."/>
            <person name="Dimitrov K.M."/>
            <person name="Suarez D.L."/>
            <person name="Swayne D.E."/>
        </authorList>
    </citation>
    <scope>NUCLEOTIDE SEQUENCE [LARGE SCALE GENOMIC DNA]</scope>
    <source>
        <strain evidence="2 3">CGMCC 1.10972</strain>
    </source>
</reference>
<protein>
    <submittedName>
        <fullName evidence="2">Nucleotide-binding universal stress protein, UspA family</fullName>
    </submittedName>
</protein>
<dbReference type="OrthoDB" id="9813682at2"/>
<gene>
    <name evidence="2" type="ORF">SAMN06297251_1399</name>
</gene>
<dbReference type="EMBL" id="FWXR01000039">
    <property type="protein sequence ID" value="SMD13870.1"/>
    <property type="molecule type" value="Genomic_DNA"/>
</dbReference>
<dbReference type="AlphaFoldDB" id="A0A1W2EW25"/>
<evidence type="ECO:0000313" key="2">
    <source>
        <dbReference type="EMBL" id="SMD13870.1"/>
    </source>
</evidence>
<feature type="domain" description="UspA" evidence="1">
    <location>
        <begin position="14"/>
        <end position="151"/>
    </location>
</feature>
<accession>A0A1W2EW25</accession>
<dbReference type="Gene3D" id="3.40.50.12370">
    <property type="match status" value="1"/>
</dbReference>
<dbReference type="STRING" id="937218.SAMN06297251_1399"/>
<dbReference type="Pfam" id="PF00582">
    <property type="entry name" value="Usp"/>
    <property type="match status" value="1"/>
</dbReference>
<proteinExistence type="predicted"/>